<keyword evidence="2" id="KW-1185">Reference proteome</keyword>
<evidence type="ECO:0000313" key="2">
    <source>
        <dbReference type="Proteomes" id="UP000276133"/>
    </source>
</evidence>
<dbReference type="EMBL" id="REGN01006230">
    <property type="protein sequence ID" value="RNA10359.1"/>
    <property type="molecule type" value="Genomic_DNA"/>
</dbReference>
<reference evidence="1 2" key="1">
    <citation type="journal article" date="2018" name="Sci. Rep.">
        <title>Genomic signatures of local adaptation to the degree of environmental predictability in rotifers.</title>
        <authorList>
            <person name="Franch-Gras L."/>
            <person name="Hahn C."/>
            <person name="Garcia-Roger E.M."/>
            <person name="Carmona M.J."/>
            <person name="Serra M."/>
            <person name="Gomez A."/>
        </authorList>
    </citation>
    <scope>NUCLEOTIDE SEQUENCE [LARGE SCALE GENOMIC DNA]</scope>
    <source>
        <strain evidence="1">HYR1</strain>
    </source>
</reference>
<dbReference type="Proteomes" id="UP000276133">
    <property type="component" value="Unassembled WGS sequence"/>
</dbReference>
<gene>
    <name evidence="1" type="ORF">BpHYR1_036338</name>
</gene>
<sequence>MIEGIRILEPDLLNLSDHLPVQTKIQVATKKNYNRKLKMKKILFDWTNPLNQIEYAQLLEIEIIRHKLI</sequence>
<dbReference type="AlphaFoldDB" id="A0A3M7QGF0"/>
<name>A0A3M7QGF0_BRAPC</name>
<organism evidence="1 2">
    <name type="scientific">Brachionus plicatilis</name>
    <name type="common">Marine rotifer</name>
    <name type="synonym">Brachionus muelleri</name>
    <dbReference type="NCBI Taxonomy" id="10195"/>
    <lineage>
        <taxon>Eukaryota</taxon>
        <taxon>Metazoa</taxon>
        <taxon>Spiralia</taxon>
        <taxon>Gnathifera</taxon>
        <taxon>Rotifera</taxon>
        <taxon>Eurotatoria</taxon>
        <taxon>Monogononta</taxon>
        <taxon>Pseudotrocha</taxon>
        <taxon>Ploima</taxon>
        <taxon>Brachionidae</taxon>
        <taxon>Brachionus</taxon>
    </lineage>
</organism>
<accession>A0A3M7QGF0</accession>
<protein>
    <recommendedName>
        <fullName evidence="3">RNA-directed DNA polymerase from mobile element jockey-like</fullName>
    </recommendedName>
</protein>
<evidence type="ECO:0008006" key="3">
    <source>
        <dbReference type="Google" id="ProtNLM"/>
    </source>
</evidence>
<evidence type="ECO:0000313" key="1">
    <source>
        <dbReference type="EMBL" id="RNA10359.1"/>
    </source>
</evidence>
<proteinExistence type="predicted"/>
<comment type="caution">
    <text evidence="1">The sequence shown here is derived from an EMBL/GenBank/DDBJ whole genome shotgun (WGS) entry which is preliminary data.</text>
</comment>